<sequence>MVDDDNMLGAKSSSIGSIDAATGRFMKERLGFNFDNVRIHTDEAAAKSAESIGAQAYTVGRDIFFGRNMYEPGTIRGKELLAYELVHVILQAQSTEIKPHRNFANSSTDSLRAEVSHSAPADEVHLRPVTFNRRTFEVRDVILNAAASRDVRTHGNLCAWPRSGSYYNYRKSGTWI</sequence>
<dbReference type="EMBL" id="CP002408">
    <property type="protein sequence ID" value="AFU58621.1"/>
    <property type="molecule type" value="Genomic_DNA"/>
</dbReference>
<name>K0IBF7_NITGG</name>
<dbReference type="Pfam" id="PF13699">
    <property type="entry name" value="eCIS_core"/>
    <property type="match status" value="1"/>
</dbReference>
<dbReference type="AlphaFoldDB" id="K0IBF7"/>
<accession>K0IBF7</accession>
<proteinExistence type="predicted"/>
<dbReference type="BioCyc" id="CNIT1237085:G1324-1686-MONOMER"/>
<dbReference type="RefSeq" id="WP_015019158.1">
    <property type="nucleotide sequence ID" value="NC_018719.1"/>
</dbReference>
<evidence type="ECO:0000313" key="3">
    <source>
        <dbReference type="Proteomes" id="UP000008037"/>
    </source>
</evidence>
<dbReference type="InParanoid" id="K0IBF7"/>
<reference evidence="2 3" key="1">
    <citation type="journal article" date="2012" name="Environ. Microbiol.">
        <title>The genome of the ammonia-oxidizing Candidatus Nitrososphaera gargensis: insights into metabolic versatility and environmental adaptations.</title>
        <authorList>
            <person name="Spang A."/>
            <person name="Poehlein A."/>
            <person name="Offre P."/>
            <person name="Zumbragel S."/>
            <person name="Haider S."/>
            <person name="Rychlik N."/>
            <person name="Nowka B."/>
            <person name="Schmeisser C."/>
            <person name="Lebedeva E.V."/>
            <person name="Rattei T."/>
            <person name="Bohm C."/>
            <person name="Schmid M."/>
            <person name="Galushko A."/>
            <person name="Hatzenpichler R."/>
            <person name="Weinmaier T."/>
            <person name="Daniel R."/>
            <person name="Schleper C."/>
            <person name="Spieck E."/>
            <person name="Streit W."/>
            <person name="Wagner M."/>
        </authorList>
    </citation>
    <scope>NUCLEOTIDE SEQUENCE [LARGE SCALE GENOMIC DNA]</scope>
    <source>
        <strain evidence="3">Ga9.2</strain>
    </source>
</reference>
<dbReference type="Proteomes" id="UP000008037">
    <property type="component" value="Chromosome"/>
</dbReference>
<dbReference type="GeneID" id="13795551"/>
<evidence type="ECO:0000259" key="1">
    <source>
        <dbReference type="Pfam" id="PF13699"/>
    </source>
</evidence>
<dbReference type="HOGENOM" id="CLU_1521916_0_0_2"/>
<protein>
    <recommendedName>
        <fullName evidence="1">eCIS core domain-containing protein</fullName>
    </recommendedName>
</protein>
<gene>
    <name evidence="2" type="ordered locus">Ngar_c16880</name>
</gene>
<dbReference type="OrthoDB" id="186293at2157"/>
<evidence type="ECO:0000313" key="2">
    <source>
        <dbReference type="EMBL" id="AFU58621.1"/>
    </source>
</evidence>
<feature type="domain" description="eCIS core" evidence="1">
    <location>
        <begin position="18"/>
        <end position="93"/>
    </location>
</feature>
<dbReference type="KEGG" id="nga:Ngar_c16880"/>
<dbReference type="InterPro" id="IPR025295">
    <property type="entry name" value="eCIS_core_dom"/>
</dbReference>
<keyword evidence="3" id="KW-1185">Reference proteome</keyword>
<organism evidence="2 3">
    <name type="scientific">Nitrososphaera gargensis (strain Ga9.2)</name>
    <dbReference type="NCBI Taxonomy" id="1237085"/>
    <lineage>
        <taxon>Archaea</taxon>
        <taxon>Nitrososphaerota</taxon>
        <taxon>Nitrososphaeria</taxon>
        <taxon>Nitrososphaerales</taxon>
        <taxon>Nitrososphaeraceae</taxon>
        <taxon>Nitrososphaera</taxon>
    </lineage>
</organism>